<feature type="domain" description="Ig-like" evidence="3">
    <location>
        <begin position="13"/>
        <end position="108"/>
    </location>
</feature>
<dbReference type="InterPro" id="IPR007110">
    <property type="entry name" value="Ig-like_dom"/>
</dbReference>
<feature type="domain" description="Ig-like" evidence="3">
    <location>
        <begin position="206"/>
        <end position="292"/>
    </location>
</feature>
<dbReference type="GO" id="GO:0007411">
    <property type="term" value="P:axon guidance"/>
    <property type="evidence" value="ECO:0007669"/>
    <property type="project" value="TreeGrafter"/>
</dbReference>
<dbReference type="GO" id="GO:0098632">
    <property type="term" value="F:cell-cell adhesion mediator activity"/>
    <property type="evidence" value="ECO:0007669"/>
    <property type="project" value="TreeGrafter"/>
</dbReference>
<evidence type="ECO:0000256" key="2">
    <source>
        <dbReference type="ARBA" id="ARBA00023319"/>
    </source>
</evidence>
<dbReference type="Pfam" id="PF07679">
    <property type="entry name" value="I-set"/>
    <property type="match status" value="3"/>
</dbReference>
<dbReference type="SMART" id="SM00409">
    <property type="entry name" value="IG"/>
    <property type="match status" value="4"/>
</dbReference>
<dbReference type="FunFam" id="2.60.40.10:FF:000890">
    <property type="entry name" value="Hemicentin 1"/>
    <property type="match status" value="1"/>
</dbReference>
<dbReference type="AlphaFoldDB" id="A0A674JTK6"/>
<organism evidence="4 5">
    <name type="scientific">Terrapene triunguis</name>
    <name type="common">Three-toed box turtle</name>
    <dbReference type="NCBI Taxonomy" id="2587831"/>
    <lineage>
        <taxon>Eukaryota</taxon>
        <taxon>Metazoa</taxon>
        <taxon>Chordata</taxon>
        <taxon>Craniata</taxon>
        <taxon>Vertebrata</taxon>
        <taxon>Euteleostomi</taxon>
        <taxon>Archelosauria</taxon>
        <taxon>Testudinata</taxon>
        <taxon>Testudines</taxon>
        <taxon>Cryptodira</taxon>
        <taxon>Durocryptodira</taxon>
        <taxon>Testudinoidea</taxon>
        <taxon>Emydidae</taxon>
        <taxon>Terrapene</taxon>
    </lineage>
</organism>
<dbReference type="FunFam" id="2.60.40.10:FF:000186">
    <property type="entry name" value="Hemicentin 1"/>
    <property type="match status" value="1"/>
</dbReference>
<feature type="domain" description="Ig-like" evidence="3">
    <location>
        <begin position="297"/>
        <end position="392"/>
    </location>
</feature>
<keyword evidence="2" id="KW-0393">Immunoglobulin domain</keyword>
<accession>A0A674JTK6</accession>
<reference evidence="4" key="1">
    <citation type="submission" date="2025-08" db="UniProtKB">
        <authorList>
            <consortium name="Ensembl"/>
        </authorList>
    </citation>
    <scope>IDENTIFICATION</scope>
</reference>
<dbReference type="GeneTree" id="ENSGT00940000162328"/>
<dbReference type="InterPro" id="IPR003598">
    <property type="entry name" value="Ig_sub2"/>
</dbReference>
<proteinExistence type="predicted"/>
<evidence type="ECO:0000256" key="1">
    <source>
        <dbReference type="ARBA" id="ARBA00023157"/>
    </source>
</evidence>
<dbReference type="FunFam" id="2.60.40.10:FF:000032">
    <property type="entry name" value="palladin isoform X1"/>
    <property type="match status" value="2"/>
</dbReference>
<dbReference type="GO" id="GO:0005886">
    <property type="term" value="C:plasma membrane"/>
    <property type="evidence" value="ECO:0007669"/>
    <property type="project" value="TreeGrafter"/>
</dbReference>
<dbReference type="PANTHER" id="PTHR10075:SF100">
    <property type="entry name" value="FASCICLIN-2"/>
    <property type="match status" value="1"/>
</dbReference>
<dbReference type="GO" id="GO:0030424">
    <property type="term" value="C:axon"/>
    <property type="evidence" value="ECO:0007669"/>
    <property type="project" value="TreeGrafter"/>
</dbReference>
<dbReference type="Pfam" id="PF13927">
    <property type="entry name" value="Ig_3"/>
    <property type="match status" value="1"/>
</dbReference>
<feature type="domain" description="Ig-like" evidence="3">
    <location>
        <begin position="115"/>
        <end position="201"/>
    </location>
</feature>
<sequence>MLETTGLIRSSCPYAKHWAFYLLTRDVSVEMGKSISLACRVEGHPPPLISWSRQDGKAVTAQPGLLSNSSLLESGELFMESVSLDDQAVYVCEAQNVFGKIQAEAKLTVTGHVAPAIAVRAPVIRAHEGQPVSLPCIILAGKPLPDRRWLKDGQPVTLGSRHSIRTDGSFHIDQAFQEDAGKYTCVVTNAIGSRRQNVTLAIHVPPSIQPGPALYSTNEGVAVTLPCNASGVPFPTVTWTKELEPLSSRSPHYHIPSDGSLLIPLPSAGDSGVYVCTATNLGGSASREIQLSVNTKPRISRNSSRESTGPIRIFAVVGQETTLPCEVQGSPSPLVVWTQETRPLPLTTARYSILPSGSLRLAEPRVTDNGLYTCTAVNPAGNSSLSYRLEVQGTCSSRALSGMSLGRISCQWSAEVIKCVCGGGGIALEQRGHVLRTPGLLCSRAWKCPARALCRVMMFHYRQRLDLSISSPSLQGRWCGAHRHSIWALRGIGSNVLG</sequence>
<evidence type="ECO:0000259" key="3">
    <source>
        <dbReference type="PROSITE" id="PS50835"/>
    </source>
</evidence>
<keyword evidence="5" id="KW-1185">Reference proteome</keyword>
<dbReference type="InterPro" id="IPR013783">
    <property type="entry name" value="Ig-like_fold"/>
</dbReference>
<keyword evidence="1" id="KW-1015">Disulfide bond</keyword>
<protein>
    <recommendedName>
        <fullName evidence="3">Ig-like domain-containing protein</fullName>
    </recommendedName>
</protein>
<dbReference type="Ensembl" id="ENSTMTT00000026042.1">
    <property type="protein sequence ID" value="ENSTMTP00000025151.1"/>
    <property type="gene ID" value="ENSTMTG00000018286.1"/>
</dbReference>
<dbReference type="InterPro" id="IPR013098">
    <property type="entry name" value="Ig_I-set"/>
</dbReference>
<dbReference type="Proteomes" id="UP000472274">
    <property type="component" value="Unplaced"/>
</dbReference>
<dbReference type="GO" id="GO:0070593">
    <property type="term" value="P:dendrite self-avoidance"/>
    <property type="evidence" value="ECO:0007669"/>
    <property type="project" value="TreeGrafter"/>
</dbReference>
<dbReference type="InterPro" id="IPR036179">
    <property type="entry name" value="Ig-like_dom_sf"/>
</dbReference>
<dbReference type="InParanoid" id="A0A674JTK6"/>
<name>A0A674JTK6_9SAUR</name>
<dbReference type="PROSITE" id="PS50835">
    <property type="entry name" value="IG_LIKE"/>
    <property type="match status" value="4"/>
</dbReference>
<dbReference type="GO" id="GO:0007156">
    <property type="term" value="P:homophilic cell adhesion via plasma membrane adhesion molecules"/>
    <property type="evidence" value="ECO:0007669"/>
    <property type="project" value="TreeGrafter"/>
</dbReference>
<evidence type="ECO:0000313" key="4">
    <source>
        <dbReference type="Ensembl" id="ENSTMTP00000025151.1"/>
    </source>
</evidence>
<dbReference type="SMART" id="SM00408">
    <property type="entry name" value="IGc2"/>
    <property type="match status" value="4"/>
</dbReference>
<dbReference type="PANTHER" id="PTHR10075">
    <property type="entry name" value="BASIGIN RELATED"/>
    <property type="match status" value="1"/>
</dbReference>
<dbReference type="InterPro" id="IPR003599">
    <property type="entry name" value="Ig_sub"/>
</dbReference>
<dbReference type="Gene3D" id="2.60.40.10">
    <property type="entry name" value="Immunoglobulins"/>
    <property type="match status" value="4"/>
</dbReference>
<reference evidence="4" key="2">
    <citation type="submission" date="2025-09" db="UniProtKB">
        <authorList>
            <consortium name="Ensembl"/>
        </authorList>
    </citation>
    <scope>IDENTIFICATION</scope>
</reference>
<dbReference type="SUPFAM" id="SSF48726">
    <property type="entry name" value="Immunoglobulin"/>
    <property type="match status" value="4"/>
</dbReference>
<evidence type="ECO:0000313" key="5">
    <source>
        <dbReference type="Proteomes" id="UP000472274"/>
    </source>
</evidence>